<dbReference type="Proteomes" id="UP000193307">
    <property type="component" value="Unassembled WGS sequence"/>
</dbReference>
<comment type="catalytic activity">
    <reaction evidence="6">
        <text>uridine(746) in 23S rRNA = pseudouridine(746) in 23S rRNA</text>
        <dbReference type="Rhea" id="RHEA:42548"/>
        <dbReference type="Rhea" id="RHEA-COMP:10109"/>
        <dbReference type="Rhea" id="RHEA-COMP:10110"/>
        <dbReference type="ChEBI" id="CHEBI:65314"/>
        <dbReference type="ChEBI" id="CHEBI:65315"/>
        <dbReference type="EC" id="5.4.99.29"/>
    </reaction>
</comment>
<evidence type="ECO:0000313" key="11">
    <source>
        <dbReference type="EMBL" id="SLN61884.1"/>
    </source>
</evidence>
<keyword evidence="3" id="KW-0819">tRNA processing</keyword>
<accession>A0A1Y5TJI2</accession>
<dbReference type="InterPro" id="IPR006224">
    <property type="entry name" value="PsdUridine_synth_RluA-like_CS"/>
</dbReference>
<feature type="active site" evidence="8">
    <location>
        <position position="83"/>
    </location>
</feature>
<comment type="function">
    <text evidence="9">Responsible for synthesis of pseudouridine from uracil.</text>
</comment>
<dbReference type="GO" id="GO:0160142">
    <property type="term" value="F:23S rRNA pseudouridine(746) synthase activity"/>
    <property type="evidence" value="ECO:0007669"/>
    <property type="project" value="UniProtKB-EC"/>
</dbReference>
<dbReference type="GO" id="GO:0000455">
    <property type="term" value="P:enzyme-directed rRNA pseudouridine synthesis"/>
    <property type="evidence" value="ECO:0007669"/>
    <property type="project" value="TreeGrafter"/>
</dbReference>
<dbReference type="GO" id="GO:0003723">
    <property type="term" value="F:RNA binding"/>
    <property type="evidence" value="ECO:0007669"/>
    <property type="project" value="InterPro"/>
</dbReference>
<name>A0A1Y5TJI2_9RHOB</name>
<dbReference type="Pfam" id="PF00849">
    <property type="entry name" value="PseudoU_synth_2"/>
    <property type="match status" value="1"/>
</dbReference>
<dbReference type="CDD" id="cd02869">
    <property type="entry name" value="PseudoU_synth_RluA_like"/>
    <property type="match status" value="1"/>
</dbReference>
<keyword evidence="12" id="KW-1185">Reference proteome</keyword>
<evidence type="ECO:0000256" key="8">
    <source>
        <dbReference type="PIRSR" id="PIRSR606225-1"/>
    </source>
</evidence>
<dbReference type="Gene3D" id="3.30.2350.10">
    <property type="entry name" value="Pseudouridine synthase"/>
    <property type="match status" value="1"/>
</dbReference>
<dbReference type="EMBL" id="FWFW01000012">
    <property type="protein sequence ID" value="SLN61884.1"/>
    <property type="molecule type" value="Genomic_DNA"/>
</dbReference>
<dbReference type="PANTHER" id="PTHR21600">
    <property type="entry name" value="MITOCHONDRIAL RNA PSEUDOURIDINE SYNTHASE"/>
    <property type="match status" value="1"/>
</dbReference>
<proteinExistence type="inferred from homology"/>
<dbReference type="InterPro" id="IPR050188">
    <property type="entry name" value="RluA_PseudoU_synthase"/>
</dbReference>
<evidence type="ECO:0000256" key="5">
    <source>
        <dbReference type="ARBA" id="ARBA00036184"/>
    </source>
</evidence>
<evidence type="ECO:0000256" key="6">
    <source>
        <dbReference type="ARBA" id="ARBA00036916"/>
    </source>
</evidence>
<evidence type="ECO:0000256" key="1">
    <source>
        <dbReference type="ARBA" id="ARBA00010876"/>
    </source>
</evidence>
<comment type="function">
    <text evidence="7">Dual specificity enzyme that catalyzes the synthesis of pseudouridine from uracil-746 in 23S ribosomal RNA and from uracil-32 in the anticodon stem and loop of transfer RNAs.</text>
</comment>
<reference evidence="11 12" key="1">
    <citation type="submission" date="2017-03" db="EMBL/GenBank/DDBJ databases">
        <authorList>
            <person name="Afonso C.L."/>
            <person name="Miller P.J."/>
            <person name="Scott M.A."/>
            <person name="Spackman E."/>
            <person name="Goraichik I."/>
            <person name="Dimitrov K.M."/>
            <person name="Suarez D.L."/>
            <person name="Swayne D.E."/>
        </authorList>
    </citation>
    <scope>NUCLEOTIDE SEQUENCE [LARGE SCALE GENOMIC DNA]</scope>
    <source>
        <strain evidence="11 12">CECT 7971</strain>
    </source>
</reference>
<protein>
    <recommendedName>
        <fullName evidence="9">Pseudouridine synthase</fullName>
        <ecNumber evidence="9">5.4.99.-</ecNumber>
    </recommendedName>
</protein>
<evidence type="ECO:0000259" key="10">
    <source>
        <dbReference type="Pfam" id="PF00849"/>
    </source>
</evidence>
<dbReference type="GO" id="GO:0160151">
    <property type="term" value="F:tRNA pseudouridine(32) synthase activity"/>
    <property type="evidence" value="ECO:0007669"/>
    <property type="project" value="UniProtKB-EC"/>
</dbReference>
<dbReference type="PROSITE" id="PS01129">
    <property type="entry name" value="PSI_RLU"/>
    <property type="match status" value="1"/>
</dbReference>
<dbReference type="EC" id="5.4.99.-" evidence="9"/>
<dbReference type="AlphaFoldDB" id="A0A1Y5TJI2"/>
<evidence type="ECO:0000256" key="3">
    <source>
        <dbReference type="ARBA" id="ARBA00022694"/>
    </source>
</evidence>
<dbReference type="InterPro" id="IPR006225">
    <property type="entry name" value="PsdUridine_synth_RluC/D"/>
</dbReference>
<evidence type="ECO:0000256" key="9">
    <source>
        <dbReference type="RuleBase" id="RU362028"/>
    </source>
</evidence>
<organism evidence="11 12">
    <name type="scientific">Pacificibacter marinus</name>
    <dbReference type="NCBI Taxonomy" id="658057"/>
    <lineage>
        <taxon>Bacteria</taxon>
        <taxon>Pseudomonadati</taxon>
        <taxon>Pseudomonadota</taxon>
        <taxon>Alphaproteobacteria</taxon>
        <taxon>Rhodobacterales</taxon>
        <taxon>Roseobacteraceae</taxon>
        <taxon>Pacificibacter</taxon>
    </lineage>
</organism>
<dbReference type="PANTHER" id="PTHR21600:SF91">
    <property type="entry name" value="DUAL-SPECIFICITY RNA PSEUDOURIDINE SYNTHASE RLUA"/>
    <property type="match status" value="1"/>
</dbReference>
<keyword evidence="4 9" id="KW-0413">Isomerase</keyword>
<comment type="similarity">
    <text evidence="1 9">Belongs to the pseudouridine synthase RluA family.</text>
</comment>
<evidence type="ECO:0000313" key="12">
    <source>
        <dbReference type="Proteomes" id="UP000193307"/>
    </source>
</evidence>
<evidence type="ECO:0000256" key="4">
    <source>
        <dbReference type="ARBA" id="ARBA00023235"/>
    </source>
</evidence>
<dbReference type="NCBIfam" id="TIGR00005">
    <property type="entry name" value="rluA_subfam"/>
    <property type="match status" value="1"/>
</dbReference>
<comment type="catalytic activity">
    <reaction evidence="5">
        <text>uridine(32) in tRNA = pseudouridine(32) in tRNA</text>
        <dbReference type="Rhea" id="RHEA:42544"/>
        <dbReference type="Rhea" id="RHEA-COMP:10107"/>
        <dbReference type="Rhea" id="RHEA-COMP:10108"/>
        <dbReference type="ChEBI" id="CHEBI:65314"/>
        <dbReference type="ChEBI" id="CHEBI:65315"/>
        <dbReference type="EC" id="5.4.99.28"/>
    </reaction>
</comment>
<gene>
    <name evidence="11" type="primary">rluA</name>
    <name evidence="11" type="ORF">PAM7971_03201</name>
</gene>
<dbReference type="InterPro" id="IPR006145">
    <property type="entry name" value="PsdUridine_synth_RsuA/RluA"/>
</dbReference>
<keyword evidence="2" id="KW-0698">rRNA processing</keyword>
<dbReference type="SUPFAM" id="SSF55120">
    <property type="entry name" value="Pseudouridine synthase"/>
    <property type="match status" value="1"/>
</dbReference>
<evidence type="ECO:0000256" key="7">
    <source>
        <dbReference type="ARBA" id="ARBA00037305"/>
    </source>
</evidence>
<comment type="catalytic activity">
    <reaction evidence="9">
        <text>a uridine in RNA = a pseudouridine in RNA</text>
        <dbReference type="Rhea" id="RHEA:48348"/>
        <dbReference type="Rhea" id="RHEA-COMP:12068"/>
        <dbReference type="Rhea" id="RHEA-COMP:12069"/>
        <dbReference type="ChEBI" id="CHEBI:65314"/>
        <dbReference type="ChEBI" id="CHEBI:65315"/>
    </reaction>
</comment>
<sequence>MGAQPNEQMLAKRGGICYRLRMSDTYNPPQVPLDVLHADHQILIVNKPSGLLSVPGKGAHMSDCLMARILGAFPEALLIHRLDRDTSGVMVFALTPHAQKHIGQQFEKRRTKKTYVARIWGRLEERTGTVDQPIIVDWENRPLQKICHETGRAAQTDWRVLRYDETGTRVRLYPHTGRSHQLRVHMLFLGHPIIGDPLYATGEARDAPRLMLHSENLKFRHPDGGAGVSFTAKCPF</sequence>
<dbReference type="STRING" id="658057.SAMN04488032_112109"/>
<feature type="domain" description="Pseudouridine synthase RsuA/RluA-like" evidence="10">
    <location>
        <begin position="42"/>
        <end position="186"/>
    </location>
</feature>
<dbReference type="GO" id="GO:0008033">
    <property type="term" value="P:tRNA processing"/>
    <property type="evidence" value="ECO:0007669"/>
    <property type="project" value="UniProtKB-KW"/>
</dbReference>
<dbReference type="InterPro" id="IPR020103">
    <property type="entry name" value="PsdUridine_synth_cat_dom_sf"/>
</dbReference>
<evidence type="ECO:0000256" key="2">
    <source>
        <dbReference type="ARBA" id="ARBA00022552"/>
    </source>
</evidence>